<name>A0ABT0UU14_9ACTN</name>
<sequence>MSLKTLQIGREDIRRMVALTAVPWEREPLERKFIEYAWAPVAPTGGKPQVGWGGGAGSPHYFGQDSTDAGCGRRLELGDAPGGPAHTSGFIQLPCALFWPAFGDEPADLDPDDSDDLDGEYNADWIRFPTASRVDFRGEYGRIGALLRAELGAPDASFGGEMDEYREVWYRQGLQLELHRTDDLNSYSHYDVIQLRVTPLPTALDTAGACEPLQG</sequence>
<reference evidence="1" key="1">
    <citation type="submission" date="2022-06" db="EMBL/GenBank/DDBJ databases">
        <title>Genome public.</title>
        <authorList>
            <person name="Sun Q."/>
        </authorList>
    </citation>
    <scope>NUCLEOTIDE SEQUENCE</scope>
    <source>
        <strain evidence="1">CWNU-1</strain>
    </source>
</reference>
<comment type="caution">
    <text evidence="1">The sequence shown here is derived from an EMBL/GenBank/DDBJ whole genome shotgun (WGS) entry which is preliminary data.</text>
</comment>
<evidence type="ECO:0000313" key="1">
    <source>
        <dbReference type="EMBL" id="MCM2392083.1"/>
    </source>
</evidence>
<dbReference type="EMBL" id="JAMQAW010000036">
    <property type="protein sequence ID" value="MCM2392083.1"/>
    <property type="molecule type" value="Genomic_DNA"/>
</dbReference>
<evidence type="ECO:0000313" key="2">
    <source>
        <dbReference type="Proteomes" id="UP001431429"/>
    </source>
</evidence>
<keyword evidence="2" id="KW-1185">Reference proteome</keyword>
<dbReference type="Proteomes" id="UP001431429">
    <property type="component" value="Unassembled WGS sequence"/>
</dbReference>
<proteinExistence type="predicted"/>
<accession>A0ABT0UU14</accession>
<protein>
    <submittedName>
        <fullName evidence="1">Uncharacterized protein</fullName>
    </submittedName>
</protein>
<organism evidence="1 2">
    <name type="scientific">Streptomyces albipurpureus</name>
    <dbReference type="NCBI Taxonomy" id="2897419"/>
    <lineage>
        <taxon>Bacteria</taxon>
        <taxon>Bacillati</taxon>
        <taxon>Actinomycetota</taxon>
        <taxon>Actinomycetes</taxon>
        <taxon>Kitasatosporales</taxon>
        <taxon>Streptomycetaceae</taxon>
        <taxon>Streptomyces</taxon>
    </lineage>
</organism>
<gene>
    <name evidence="1" type="ORF">NBG84_27995</name>
</gene>
<dbReference type="RefSeq" id="WP_250922396.1">
    <property type="nucleotide sequence ID" value="NZ_JAMQAW010000036.1"/>
</dbReference>